<feature type="compositionally biased region" description="Polar residues" evidence="1">
    <location>
        <begin position="276"/>
        <end position="286"/>
    </location>
</feature>
<protein>
    <submittedName>
        <fullName evidence="2">Uncharacterized protein</fullName>
    </submittedName>
</protein>
<accession>W4FB54</accession>
<dbReference type="AlphaFoldDB" id="W4FB54"/>
<dbReference type="STRING" id="112090.W4FB54"/>
<gene>
    <name evidence="2" type="ORF">H257_18421</name>
</gene>
<dbReference type="VEuPathDB" id="FungiDB:H257_18421"/>
<name>W4FB54_APHAT</name>
<organism evidence="2">
    <name type="scientific">Aphanomyces astaci</name>
    <name type="common">Crayfish plague agent</name>
    <dbReference type="NCBI Taxonomy" id="112090"/>
    <lineage>
        <taxon>Eukaryota</taxon>
        <taxon>Sar</taxon>
        <taxon>Stramenopiles</taxon>
        <taxon>Oomycota</taxon>
        <taxon>Saprolegniomycetes</taxon>
        <taxon>Saprolegniales</taxon>
        <taxon>Verrucalvaceae</taxon>
        <taxon>Aphanomyces</taxon>
    </lineage>
</organism>
<dbReference type="EMBL" id="KI913277">
    <property type="protein sequence ID" value="ETV64730.1"/>
    <property type="molecule type" value="Genomic_DNA"/>
</dbReference>
<proteinExistence type="predicted"/>
<evidence type="ECO:0000256" key="1">
    <source>
        <dbReference type="SAM" id="MobiDB-lite"/>
    </source>
</evidence>
<dbReference type="GeneID" id="20820417"/>
<reference evidence="2" key="1">
    <citation type="submission" date="2013-12" db="EMBL/GenBank/DDBJ databases">
        <title>The Genome Sequence of Aphanomyces astaci APO3.</title>
        <authorList>
            <consortium name="The Broad Institute Genomics Platform"/>
            <person name="Russ C."/>
            <person name="Tyler B."/>
            <person name="van West P."/>
            <person name="Dieguez-Uribeondo J."/>
            <person name="Young S.K."/>
            <person name="Zeng Q."/>
            <person name="Gargeya S."/>
            <person name="Fitzgerald M."/>
            <person name="Abouelleil A."/>
            <person name="Alvarado L."/>
            <person name="Chapman S.B."/>
            <person name="Gainer-Dewar J."/>
            <person name="Goldberg J."/>
            <person name="Griggs A."/>
            <person name="Gujja S."/>
            <person name="Hansen M."/>
            <person name="Howarth C."/>
            <person name="Imamovic A."/>
            <person name="Ireland A."/>
            <person name="Larimer J."/>
            <person name="McCowan C."/>
            <person name="Murphy C."/>
            <person name="Pearson M."/>
            <person name="Poon T.W."/>
            <person name="Priest M."/>
            <person name="Roberts A."/>
            <person name="Saif S."/>
            <person name="Shea T."/>
            <person name="Sykes S."/>
            <person name="Wortman J."/>
            <person name="Nusbaum C."/>
            <person name="Birren B."/>
        </authorList>
    </citation>
    <scope>NUCLEOTIDE SEQUENCE [LARGE SCALE GENOMIC DNA]</scope>
    <source>
        <strain evidence="2">APO3</strain>
    </source>
</reference>
<sequence length="649" mass="70378">MAAVANKLDDSWDDLSTVLITELSPPQSGDQLDWSVSMVEVEAHDDGADDNWREPSVAAVANKLDNSCDHLSTVLIGDSSPPRSGNQLDWSVSTIEDEDNSENWREPAMAAVAHKLDDSWDDLSSVLIGDSSPPRSGDQLDWSVSMIEVEAHDDGADDDWREPTVVVVATQLDNSWDDLPLSSTSSVIDVSTLDSTWGCSILYSKDALSCILDNVMATETRRPSKIHPAMVQPLSAALAITGPPAHSLPLPKFCVPSSPNRTTVPMDNERKAVVSPDQSVATNNATAPAGHIDGARPSVQVGRRRSYFSLVWETMWRILWVGYVMFAVIGENDAVPASSLQDAPTKVQVGAHCDQSAGKSGQQLEAMTKTVVEWTVAMNVPKHQVHLPFEESHKVSWDTAMEDLRRRLGHELEPMARHGAGVAAVPRAKSRREQGVRTDQMEVEVVDNVTVTAAARNSTLHKLDRGALLSFYMSTLFAQGNELLCPQVCRLLSGLKFGSSLSSILAPTLAKQSVEDNAVVLVMAFVVCLKANANGSGGEKKRTPDVLKTHLVASFVKVLVTPQLEAAYSTLVYEGMRIATACSWIVATQLVAETNLAGLLQLLRESSLRKVVASYHAELVDVIAGIRTTHAEDKRLLVDDLSLTENAKV</sequence>
<dbReference type="RefSeq" id="XP_009845770.1">
    <property type="nucleotide sequence ID" value="XM_009847468.1"/>
</dbReference>
<feature type="region of interest" description="Disordered" evidence="1">
    <location>
        <begin position="274"/>
        <end position="296"/>
    </location>
</feature>
<evidence type="ECO:0000313" key="2">
    <source>
        <dbReference type="EMBL" id="ETV64730.1"/>
    </source>
</evidence>